<dbReference type="EMBL" id="VCQT01000001">
    <property type="protein sequence ID" value="TMW15193.1"/>
    <property type="molecule type" value="Genomic_DNA"/>
</dbReference>
<organism evidence="5 6">
    <name type="scientific">Alloalcanivorax gelatiniphagus</name>
    <dbReference type="NCBI Taxonomy" id="1194167"/>
    <lineage>
        <taxon>Bacteria</taxon>
        <taxon>Pseudomonadati</taxon>
        <taxon>Pseudomonadota</taxon>
        <taxon>Gammaproteobacteria</taxon>
        <taxon>Oceanospirillales</taxon>
        <taxon>Alcanivoracaceae</taxon>
        <taxon>Alloalcanivorax</taxon>
    </lineage>
</organism>
<evidence type="ECO:0000256" key="4">
    <source>
        <dbReference type="ARBA" id="ARBA00023136"/>
    </source>
</evidence>
<dbReference type="PANTHER" id="PTHR17920:SF3">
    <property type="entry name" value="TRANSMEMBRANE AND COILED-COIL DOMAIN-CONTAINING PROTEIN 4"/>
    <property type="match status" value="1"/>
</dbReference>
<comment type="caution">
    <text evidence="5">The sequence shown here is derived from an EMBL/GenBank/DDBJ whole genome shotgun (WGS) entry which is preliminary data.</text>
</comment>
<dbReference type="Pfam" id="PF05277">
    <property type="entry name" value="DUF726"/>
    <property type="match status" value="1"/>
</dbReference>
<evidence type="ECO:0000256" key="1">
    <source>
        <dbReference type="ARBA" id="ARBA00004141"/>
    </source>
</evidence>
<reference evidence="5 6" key="1">
    <citation type="submission" date="2019-05" db="EMBL/GenBank/DDBJ databases">
        <title>Genome of Alcanivorax gelatiniphagus, an oil degrading marine bacteria.</title>
        <authorList>
            <person name="Kwon K.K."/>
        </authorList>
    </citation>
    <scope>NUCLEOTIDE SEQUENCE [LARGE SCALE GENOMIC DNA]</scope>
    <source>
        <strain evidence="5 6">MEBiC 08158</strain>
    </source>
</reference>
<accession>A0ABY2XS86</accession>
<protein>
    <submittedName>
        <fullName evidence="5">DUF726 domain-containing protein</fullName>
    </submittedName>
</protein>
<dbReference type="Proteomes" id="UP000739180">
    <property type="component" value="Unassembled WGS sequence"/>
</dbReference>
<keyword evidence="3" id="KW-1133">Transmembrane helix</keyword>
<keyword evidence="2" id="KW-0812">Transmembrane</keyword>
<evidence type="ECO:0000256" key="2">
    <source>
        <dbReference type="ARBA" id="ARBA00022692"/>
    </source>
</evidence>
<comment type="subcellular location">
    <subcellularLocation>
        <location evidence="1">Membrane</location>
        <topology evidence="1">Multi-pass membrane protein</topology>
    </subcellularLocation>
</comment>
<dbReference type="SUPFAM" id="SSF53474">
    <property type="entry name" value="alpha/beta-Hydrolases"/>
    <property type="match status" value="1"/>
</dbReference>
<dbReference type="PANTHER" id="PTHR17920">
    <property type="entry name" value="TRANSMEMBRANE AND COILED-COIL DOMAIN-CONTAINING PROTEIN 4 TMCO4"/>
    <property type="match status" value="1"/>
</dbReference>
<sequence>MLDKAKKGLTAAQRAAGQVYDEAKDRAEGAYEIGRNSVDGVYEGVRDKVTEEPAKTLTSWCSWCGTYGDHVLSVKRTVGRSTYVCQNCELNTIRCRHCKNMAKAASKTEDSEPSENKKSRIAKLLKDNWNHELCAEHDGSIPNFERAHDKIRELGEFRRLMEPKSRNLYGLAKNASMIVGGVAAVGTGAAVVAPGIAAALGSAGILGAASTGTAISSLSGAALTSASLSAIGPAGLSIITATGAGLGGRAGFGIANSYLKDIPDYDFFYRRAPVKDSGHRIVVVNGFMTEEDKDGHDWCEGLEGYSEDSGLWYLSWESKTLLKLGKTFSGTGGHWLSGSVAAKAAGLASKQVAKRLSFVTNALTVSELASNPWHSAMLNAEKAGTLLAEAISRTEGQTFTLMGHSLGARVVFFALLALATKDPEKRFVDKVILMGGAVGRTDVESWDSAASAVSEGIYNCYSNRDRVLQLLYQGANAGLSKPAGLGPASCSYDSVRNIDFSDLIDGHNAWKPNLKEVLARLQVN</sequence>
<proteinExistence type="predicted"/>
<gene>
    <name evidence="5" type="ORF">FGS76_00025</name>
</gene>
<dbReference type="Gene3D" id="3.40.50.1820">
    <property type="entry name" value="alpha/beta hydrolase"/>
    <property type="match status" value="1"/>
</dbReference>
<keyword evidence="4" id="KW-0472">Membrane</keyword>
<name>A0ABY2XS86_9GAMM</name>
<evidence type="ECO:0000313" key="5">
    <source>
        <dbReference type="EMBL" id="TMW15193.1"/>
    </source>
</evidence>
<evidence type="ECO:0000313" key="6">
    <source>
        <dbReference type="Proteomes" id="UP000739180"/>
    </source>
</evidence>
<keyword evidence="6" id="KW-1185">Reference proteome</keyword>
<dbReference type="InterPro" id="IPR007941">
    <property type="entry name" value="DUF726"/>
</dbReference>
<dbReference type="RefSeq" id="WP_138770587.1">
    <property type="nucleotide sequence ID" value="NZ_JBHSSX010000015.1"/>
</dbReference>
<evidence type="ECO:0000256" key="3">
    <source>
        <dbReference type="ARBA" id="ARBA00022989"/>
    </source>
</evidence>
<dbReference type="InterPro" id="IPR029058">
    <property type="entry name" value="AB_hydrolase_fold"/>
</dbReference>